<dbReference type="EMBL" id="RRCH01000008">
    <property type="protein sequence ID" value="RRJ32531.1"/>
    <property type="molecule type" value="Genomic_DNA"/>
</dbReference>
<keyword evidence="9 12" id="KW-0460">Magnesium</keyword>
<dbReference type="AlphaFoldDB" id="A0A3P3RGJ7"/>
<dbReference type="FunFam" id="3.50.40.10:FF:000003">
    <property type="entry name" value="Phenylalanine--tRNA ligase beta subunit"/>
    <property type="match status" value="1"/>
</dbReference>
<dbReference type="InterPro" id="IPR004531">
    <property type="entry name" value="Phe-tRNA-synth_IIc_bsu_arc_euk"/>
</dbReference>
<keyword evidence="10 12" id="KW-0648">Protein biosynthesis</keyword>
<dbReference type="PANTHER" id="PTHR10947:SF0">
    <property type="entry name" value="PHENYLALANINE--TRNA LIGASE BETA SUBUNIT"/>
    <property type="match status" value="1"/>
</dbReference>
<dbReference type="SUPFAM" id="SSF55681">
    <property type="entry name" value="Class II aaRS and biotin synthetases"/>
    <property type="match status" value="1"/>
</dbReference>
<dbReference type="InterPro" id="IPR009061">
    <property type="entry name" value="DNA-bd_dom_put_sf"/>
</dbReference>
<dbReference type="GO" id="GO:0004826">
    <property type="term" value="F:phenylalanine-tRNA ligase activity"/>
    <property type="evidence" value="ECO:0007669"/>
    <property type="project" value="UniProtKB-UniRule"/>
</dbReference>
<comment type="subcellular location">
    <subcellularLocation>
        <location evidence="2 12">Cytoplasm</location>
    </subcellularLocation>
</comment>
<comment type="subunit">
    <text evidence="12">Tetramer of two alpha and two beta subunits.</text>
</comment>
<feature type="binding site" evidence="12">
    <location>
        <position position="342"/>
    </location>
    <ligand>
        <name>Mg(2+)</name>
        <dbReference type="ChEBI" id="CHEBI:18420"/>
        <note>shared with alpha subunit</note>
    </ligand>
</feature>
<dbReference type="InterPro" id="IPR045864">
    <property type="entry name" value="aa-tRNA-synth_II/BPL/LPL"/>
</dbReference>
<comment type="similarity">
    <text evidence="3 12">Belongs to the phenylalanyl-tRNA synthetase beta subunit family. Type 2 subfamily.</text>
</comment>
<reference evidence="14 15" key="1">
    <citation type="submission" date="2018-11" db="EMBL/GenBank/DDBJ databases">
        <title>Taxonoimc description of Halomarina strain SPP-AMP-1.</title>
        <authorList>
            <person name="Pal Y."/>
            <person name="Srinivasana K."/>
            <person name="Verma A."/>
            <person name="Kumar P."/>
        </authorList>
    </citation>
    <scope>NUCLEOTIDE SEQUENCE [LARGE SCALE GENOMIC DNA]</scope>
    <source>
        <strain evidence="14 15">SPP-AMP-1</strain>
    </source>
</reference>
<dbReference type="Gene3D" id="3.50.40.10">
    <property type="entry name" value="Phenylalanyl-trna Synthetase, Chain B, domain 3"/>
    <property type="match status" value="1"/>
</dbReference>
<keyword evidence="8 12" id="KW-0067">ATP-binding</keyword>
<proteinExistence type="inferred from homology"/>
<keyword evidence="4 12" id="KW-0963">Cytoplasm</keyword>
<keyword evidence="11 12" id="KW-0030">Aminoacyl-tRNA synthetase</keyword>
<dbReference type="InterPro" id="IPR045060">
    <property type="entry name" value="Phe-tRNA-ligase_IIc_bsu"/>
</dbReference>
<evidence type="ECO:0000256" key="4">
    <source>
        <dbReference type="ARBA" id="ARBA00022490"/>
    </source>
</evidence>
<evidence type="ECO:0000256" key="6">
    <source>
        <dbReference type="ARBA" id="ARBA00022723"/>
    </source>
</evidence>
<evidence type="ECO:0000256" key="11">
    <source>
        <dbReference type="ARBA" id="ARBA00023146"/>
    </source>
</evidence>
<dbReference type="GO" id="GO:0003723">
    <property type="term" value="F:RNA binding"/>
    <property type="evidence" value="ECO:0007669"/>
    <property type="project" value="InterPro"/>
</dbReference>
<accession>A0A3P3RGJ7</accession>
<evidence type="ECO:0000256" key="9">
    <source>
        <dbReference type="ARBA" id="ARBA00022842"/>
    </source>
</evidence>
<dbReference type="InterPro" id="IPR005147">
    <property type="entry name" value="tRNA_synthase_B5-dom"/>
</dbReference>
<dbReference type="NCBIfam" id="TIGR00471">
    <property type="entry name" value="pheT_arch"/>
    <property type="match status" value="1"/>
</dbReference>
<evidence type="ECO:0000256" key="1">
    <source>
        <dbReference type="ARBA" id="ARBA00001946"/>
    </source>
</evidence>
<evidence type="ECO:0000313" key="14">
    <source>
        <dbReference type="EMBL" id="RRJ32531.1"/>
    </source>
</evidence>
<dbReference type="EC" id="6.1.1.20" evidence="12"/>
<dbReference type="InterPro" id="IPR005146">
    <property type="entry name" value="B3/B4_tRNA-bd"/>
</dbReference>
<evidence type="ECO:0000256" key="3">
    <source>
        <dbReference type="ARBA" id="ARBA00007438"/>
    </source>
</evidence>
<organism evidence="14 15">
    <name type="scientific">Halocatena pleomorpha</name>
    <dbReference type="NCBI Taxonomy" id="1785090"/>
    <lineage>
        <taxon>Archaea</taxon>
        <taxon>Methanobacteriati</taxon>
        <taxon>Methanobacteriota</taxon>
        <taxon>Stenosarchaea group</taxon>
        <taxon>Halobacteria</taxon>
        <taxon>Halobacteriales</taxon>
        <taxon>Natronomonadaceae</taxon>
        <taxon>Halocatena</taxon>
    </lineage>
</organism>
<evidence type="ECO:0000256" key="10">
    <source>
        <dbReference type="ARBA" id="ARBA00022917"/>
    </source>
</evidence>
<dbReference type="GO" id="GO:0009328">
    <property type="term" value="C:phenylalanine-tRNA ligase complex"/>
    <property type="evidence" value="ECO:0007669"/>
    <property type="project" value="TreeGrafter"/>
</dbReference>
<dbReference type="PANTHER" id="PTHR10947">
    <property type="entry name" value="PHENYLALANYL-TRNA SYNTHETASE BETA CHAIN AND LEUCINE-RICH REPEAT-CONTAINING PROTEIN 47"/>
    <property type="match status" value="1"/>
</dbReference>
<keyword evidence="6 12" id="KW-0479">Metal-binding</keyword>
<evidence type="ECO:0000256" key="2">
    <source>
        <dbReference type="ARBA" id="ARBA00004496"/>
    </source>
</evidence>
<evidence type="ECO:0000256" key="5">
    <source>
        <dbReference type="ARBA" id="ARBA00022598"/>
    </source>
</evidence>
<dbReference type="RefSeq" id="WP_124953990.1">
    <property type="nucleotide sequence ID" value="NZ_RRCH01000008.1"/>
</dbReference>
<comment type="catalytic activity">
    <reaction evidence="12">
        <text>tRNA(Phe) + L-phenylalanine + ATP = L-phenylalanyl-tRNA(Phe) + AMP + diphosphate + H(+)</text>
        <dbReference type="Rhea" id="RHEA:19413"/>
        <dbReference type="Rhea" id="RHEA-COMP:9668"/>
        <dbReference type="Rhea" id="RHEA-COMP:9699"/>
        <dbReference type="ChEBI" id="CHEBI:15378"/>
        <dbReference type="ChEBI" id="CHEBI:30616"/>
        <dbReference type="ChEBI" id="CHEBI:33019"/>
        <dbReference type="ChEBI" id="CHEBI:58095"/>
        <dbReference type="ChEBI" id="CHEBI:78442"/>
        <dbReference type="ChEBI" id="CHEBI:78531"/>
        <dbReference type="ChEBI" id="CHEBI:456215"/>
        <dbReference type="EC" id="6.1.1.20"/>
    </reaction>
</comment>
<keyword evidence="5 12" id="KW-0436">Ligase</keyword>
<dbReference type="InterPro" id="IPR022918">
    <property type="entry name" value="Phe_tRNA_ligase_beta2_arc"/>
</dbReference>
<dbReference type="SMART" id="SM00874">
    <property type="entry name" value="B5"/>
    <property type="match status" value="1"/>
</dbReference>
<dbReference type="OrthoDB" id="10073at2157"/>
<dbReference type="SMART" id="SM00873">
    <property type="entry name" value="B3_4"/>
    <property type="match status" value="1"/>
</dbReference>
<dbReference type="GO" id="GO:0000287">
    <property type="term" value="F:magnesium ion binding"/>
    <property type="evidence" value="ECO:0007669"/>
    <property type="project" value="InterPro"/>
</dbReference>
<dbReference type="InterPro" id="IPR020825">
    <property type="entry name" value="Phe-tRNA_synthase-like_B3/B4"/>
</dbReference>
<dbReference type="InterPro" id="IPR041616">
    <property type="entry name" value="PheRS_beta_core"/>
</dbReference>
<evidence type="ECO:0000256" key="7">
    <source>
        <dbReference type="ARBA" id="ARBA00022741"/>
    </source>
</evidence>
<dbReference type="Gene3D" id="3.30.56.10">
    <property type="match status" value="2"/>
</dbReference>
<dbReference type="Proteomes" id="UP000282322">
    <property type="component" value="Unassembled WGS sequence"/>
</dbReference>
<feature type="binding site" evidence="12">
    <location>
        <position position="336"/>
    </location>
    <ligand>
        <name>Mg(2+)</name>
        <dbReference type="ChEBI" id="CHEBI:18420"/>
        <note>shared with alpha subunit</note>
    </ligand>
</feature>
<dbReference type="Pfam" id="PF17759">
    <property type="entry name" value="tRNA_synthFbeta"/>
    <property type="match status" value="1"/>
</dbReference>
<evidence type="ECO:0000313" key="15">
    <source>
        <dbReference type="Proteomes" id="UP000282322"/>
    </source>
</evidence>
<comment type="cofactor">
    <cofactor evidence="1 12">
        <name>Mg(2+)</name>
        <dbReference type="ChEBI" id="CHEBI:18420"/>
    </cofactor>
</comment>
<evidence type="ECO:0000259" key="13">
    <source>
        <dbReference type="PROSITE" id="PS51483"/>
    </source>
</evidence>
<dbReference type="GO" id="GO:0006432">
    <property type="term" value="P:phenylalanyl-tRNA aminoacylation"/>
    <property type="evidence" value="ECO:0007669"/>
    <property type="project" value="UniProtKB-UniRule"/>
</dbReference>
<dbReference type="HAMAP" id="MF_00284">
    <property type="entry name" value="Phe_tRNA_synth_beta2"/>
    <property type="match status" value="1"/>
</dbReference>
<evidence type="ECO:0000256" key="12">
    <source>
        <dbReference type="HAMAP-Rule" id="MF_00284"/>
    </source>
</evidence>
<dbReference type="PROSITE" id="PS51483">
    <property type="entry name" value="B5"/>
    <property type="match status" value="1"/>
</dbReference>
<name>A0A3P3RGJ7_9EURY</name>
<feature type="binding site" evidence="12">
    <location>
        <position position="346"/>
    </location>
    <ligand>
        <name>Mg(2+)</name>
        <dbReference type="ChEBI" id="CHEBI:18420"/>
        <note>shared with alpha subunit</note>
    </ligand>
</feature>
<feature type="domain" description="B5" evidence="13">
    <location>
        <begin position="282"/>
        <end position="358"/>
    </location>
</feature>
<keyword evidence="15" id="KW-1185">Reference proteome</keyword>
<feature type="binding site" evidence="12">
    <location>
        <position position="345"/>
    </location>
    <ligand>
        <name>Mg(2+)</name>
        <dbReference type="ChEBI" id="CHEBI:18420"/>
        <note>shared with alpha subunit</note>
    </ligand>
</feature>
<evidence type="ECO:0000256" key="8">
    <source>
        <dbReference type="ARBA" id="ARBA00022840"/>
    </source>
</evidence>
<comment type="caution">
    <text evidence="14">The sequence shown here is derived from an EMBL/GenBank/DDBJ whole genome shotgun (WGS) entry which is preliminary data.</text>
</comment>
<gene>
    <name evidence="12" type="primary">pheT</name>
    <name evidence="14" type="ORF">EIK79_04770</name>
</gene>
<sequence length="569" mass="63361">MPVVDIDTDELRQLAATEKDDDELKRDLFALGLEFEGETEEGALQFEFAPDRLDRLSVEGVARSLRYQYGHDRGVYVPTTNDPEWVIEVEESVPDERPYVTGAVVRGLDMNEGELQSLIQLQEKLHATMGRQRAKGAIGVHDLTMLKGHRGSDDRAKSITYRGVAPDGDRFVPLDSDAELTPADVLSEHPTGQTYAGLVAEYERYPAIYDDIGLFSFPPVINGRRTEVSTDSRDLFIELTGTDQWTIDKMCTIICYALDARGGRVERVTVDYPDRQLDRPDLSVTHKTVSHERIESVLGSDLSTDSVIDYLERAGLDADVDDDRTYEVAVPPYRVDVLHAIDIVDDIGRAYGFNDLEPRYPDVSTIGGCHDRTRREDAVRDVLVGLGFEDMLNFHLSSEQECFDRMNVESDPADSDAFGVSRPPTIMEPYSEEYTIVRTWALPSLLMVLENNTHRSYPQDLSEIGLSASVDEREQTKVHERRTAAAVLARTDASYEDAKARLQAVADAFGVALETPPTAHPSFIDGRTAAVVLDGERAGIIGEIHPSVLVEHDLELPVAAFEFDLAVIE</sequence>
<dbReference type="SUPFAM" id="SSF46955">
    <property type="entry name" value="Putative DNA-binding domain"/>
    <property type="match status" value="2"/>
</dbReference>
<dbReference type="CDD" id="cd00769">
    <property type="entry name" value="PheRS_beta_core"/>
    <property type="match status" value="1"/>
</dbReference>
<keyword evidence="7 12" id="KW-0547">Nucleotide-binding</keyword>
<dbReference type="Gene3D" id="3.30.930.10">
    <property type="entry name" value="Bira Bifunctional Protein, Domain 2"/>
    <property type="match status" value="1"/>
</dbReference>
<dbReference type="GO" id="GO:0005524">
    <property type="term" value="F:ATP binding"/>
    <property type="evidence" value="ECO:0007669"/>
    <property type="project" value="UniProtKB-UniRule"/>
</dbReference>
<dbReference type="Pfam" id="PF03484">
    <property type="entry name" value="B5"/>
    <property type="match status" value="1"/>
</dbReference>
<protein>
    <recommendedName>
        <fullName evidence="12">Phenylalanine--tRNA ligase beta subunit</fullName>
        <ecNumber evidence="12">6.1.1.20</ecNumber>
    </recommendedName>
    <alternativeName>
        <fullName evidence="12">Phenylalanyl-tRNA synthetase beta subunit</fullName>
        <shortName evidence="12">PheRS</shortName>
    </alternativeName>
</protein>